<dbReference type="PROSITE" id="PS00041">
    <property type="entry name" value="HTH_ARAC_FAMILY_1"/>
    <property type="match status" value="1"/>
</dbReference>
<keyword evidence="2" id="KW-0238">DNA-binding</keyword>
<dbReference type="SMART" id="SM00342">
    <property type="entry name" value="HTH_ARAC"/>
    <property type="match status" value="1"/>
</dbReference>
<dbReference type="Proteomes" id="UP001237780">
    <property type="component" value="Unassembled WGS sequence"/>
</dbReference>
<evidence type="ECO:0000256" key="3">
    <source>
        <dbReference type="ARBA" id="ARBA00023163"/>
    </source>
</evidence>
<evidence type="ECO:0000256" key="1">
    <source>
        <dbReference type="ARBA" id="ARBA00023015"/>
    </source>
</evidence>
<keyword evidence="3" id="KW-0804">Transcription</keyword>
<accession>A0ABU0S3M6</accession>
<evidence type="ECO:0000313" key="6">
    <source>
        <dbReference type="EMBL" id="MDQ0995121.1"/>
    </source>
</evidence>
<dbReference type="PANTHER" id="PTHR47893:SF1">
    <property type="entry name" value="REGULATORY PROTEIN PCHR"/>
    <property type="match status" value="1"/>
</dbReference>
<dbReference type="Pfam" id="PF12833">
    <property type="entry name" value="HTH_18"/>
    <property type="match status" value="1"/>
</dbReference>
<evidence type="ECO:0000313" key="7">
    <source>
        <dbReference type="Proteomes" id="UP001237780"/>
    </source>
</evidence>
<comment type="caution">
    <text evidence="6">The sequence shown here is derived from an EMBL/GenBank/DDBJ whole genome shotgun (WGS) entry which is preliminary data.</text>
</comment>
<evidence type="ECO:0000256" key="4">
    <source>
        <dbReference type="SAM" id="MobiDB-lite"/>
    </source>
</evidence>
<keyword evidence="1" id="KW-0805">Transcription regulation</keyword>
<dbReference type="InterPro" id="IPR053142">
    <property type="entry name" value="PchR_regulatory_protein"/>
</dbReference>
<evidence type="ECO:0000256" key="2">
    <source>
        <dbReference type="ARBA" id="ARBA00023125"/>
    </source>
</evidence>
<name>A0ABU0S3M6_9HYPH</name>
<feature type="domain" description="HTH araC/xylS-type" evidence="5">
    <location>
        <begin position="28"/>
        <end position="127"/>
    </location>
</feature>
<dbReference type="InterPro" id="IPR009057">
    <property type="entry name" value="Homeodomain-like_sf"/>
</dbReference>
<dbReference type="PANTHER" id="PTHR47893">
    <property type="entry name" value="REGULATORY PROTEIN PCHR"/>
    <property type="match status" value="1"/>
</dbReference>
<dbReference type="InterPro" id="IPR018060">
    <property type="entry name" value="HTH_AraC"/>
</dbReference>
<keyword evidence="7" id="KW-1185">Reference proteome</keyword>
<evidence type="ECO:0000259" key="5">
    <source>
        <dbReference type="PROSITE" id="PS01124"/>
    </source>
</evidence>
<feature type="region of interest" description="Disordered" evidence="4">
    <location>
        <begin position="121"/>
        <end position="140"/>
    </location>
</feature>
<dbReference type="Gene3D" id="1.10.10.60">
    <property type="entry name" value="Homeodomain-like"/>
    <property type="match status" value="1"/>
</dbReference>
<reference evidence="6 7" key="1">
    <citation type="submission" date="2023-07" db="EMBL/GenBank/DDBJ databases">
        <title>Comparative genomics of wheat-associated soil bacteria to identify genetic determinants of phenazine resistance.</title>
        <authorList>
            <person name="Mouncey N."/>
        </authorList>
    </citation>
    <scope>NUCLEOTIDE SEQUENCE [LARGE SCALE GENOMIC DNA]</scope>
    <source>
        <strain evidence="6 7">W4I11</strain>
    </source>
</reference>
<organism evidence="6 7">
    <name type="scientific">Phyllobacterium ifriqiyense</name>
    <dbReference type="NCBI Taxonomy" id="314238"/>
    <lineage>
        <taxon>Bacteria</taxon>
        <taxon>Pseudomonadati</taxon>
        <taxon>Pseudomonadota</taxon>
        <taxon>Alphaproteobacteria</taxon>
        <taxon>Hyphomicrobiales</taxon>
        <taxon>Phyllobacteriaceae</taxon>
        <taxon>Phyllobacterium</taxon>
    </lineage>
</organism>
<dbReference type="EMBL" id="JAUSZT010000001">
    <property type="protein sequence ID" value="MDQ0995121.1"/>
    <property type="molecule type" value="Genomic_DNA"/>
</dbReference>
<dbReference type="InterPro" id="IPR018062">
    <property type="entry name" value="HTH_AraC-typ_CS"/>
</dbReference>
<dbReference type="SUPFAM" id="SSF46689">
    <property type="entry name" value="Homeodomain-like"/>
    <property type="match status" value="2"/>
</dbReference>
<dbReference type="RefSeq" id="WP_307275858.1">
    <property type="nucleotide sequence ID" value="NZ_JAUSZT010000001.1"/>
</dbReference>
<gene>
    <name evidence="6" type="ORF">QFZ34_000298</name>
</gene>
<proteinExistence type="predicted"/>
<protein>
    <submittedName>
        <fullName evidence="6">Transcriptional regulator GlxA family with amidase domain</fullName>
    </submittedName>
</protein>
<dbReference type="PROSITE" id="PS01124">
    <property type="entry name" value="HTH_ARAC_FAMILY_2"/>
    <property type="match status" value="1"/>
</dbReference>
<sequence>MALKESSHAESFDTDAPDQQVALADPLTLAESFMQANISNPVAASNIAEAAGINVRALQRLFRKTYAATPTQVLLQKRIALAREMILNGEALSVRQVAAQLQFSNPTRFSKLYSRFHAQTPSHEIRQGKAQPNGPAETNQ</sequence>